<feature type="transmembrane region" description="Helical" evidence="7">
    <location>
        <begin position="267"/>
        <end position="285"/>
    </location>
</feature>
<feature type="domain" description="Phosphatidic acid phosphatase type 2/haloperoxidase" evidence="8">
    <location>
        <begin position="203"/>
        <end position="344"/>
    </location>
</feature>
<dbReference type="Gene3D" id="1.20.144.10">
    <property type="entry name" value="Phosphatidic acid phosphatase type 2/haloperoxidase"/>
    <property type="match status" value="1"/>
</dbReference>
<protein>
    <recommendedName>
        <fullName evidence="8">Phosphatidic acid phosphatase type 2/haloperoxidase domain-containing protein</fullName>
    </recommendedName>
</protein>
<feature type="transmembrane region" description="Helical" evidence="7">
    <location>
        <begin position="328"/>
        <end position="347"/>
    </location>
</feature>
<keyword evidence="4 7" id="KW-1133">Transmembrane helix</keyword>
<dbReference type="Pfam" id="PF01569">
    <property type="entry name" value="PAP2"/>
    <property type="match status" value="1"/>
</dbReference>
<evidence type="ECO:0000256" key="1">
    <source>
        <dbReference type="ARBA" id="ARBA00004141"/>
    </source>
</evidence>
<dbReference type="AlphaFoldDB" id="A0ABD3PFA7"/>
<feature type="transmembrane region" description="Helical" evidence="7">
    <location>
        <begin position="99"/>
        <end position="121"/>
    </location>
</feature>
<dbReference type="SMART" id="SM00014">
    <property type="entry name" value="acidPPc"/>
    <property type="match status" value="1"/>
</dbReference>
<evidence type="ECO:0000313" key="9">
    <source>
        <dbReference type="EMBL" id="KAL3786409.1"/>
    </source>
</evidence>
<feature type="transmembrane region" description="Helical" evidence="7">
    <location>
        <begin position="297"/>
        <end position="316"/>
    </location>
</feature>
<evidence type="ECO:0000259" key="8">
    <source>
        <dbReference type="SMART" id="SM00014"/>
    </source>
</evidence>
<dbReference type="GO" id="GO:0016020">
    <property type="term" value="C:membrane"/>
    <property type="evidence" value="ECO:0007669"/>
    <property type="project" value="UniProtKB-SubCell"/>
</dbReference>
<evidence type="ECO:0000256" key="7">
    <source>
        <dbReference type="SAM" id="Phobius"/>
    </source>
</evidence>
<reference evidence="9 10" key="1">
    <citation type="journal article" date="2020" name="G3 (Bethesda)">
        <title>Improved Reference Genome for Cyclotella cryptica CCMP332, a Model for Cell Wall Morphogenesis, Salinity Adaptation, and Lipid Production in Diatoms (Bacillariophyta).</title>
        <authorList>
            <person name="Roberts W.R."/>
            <person name="Downey K.M."/>
            <person name="Ruck E.C."/>
            <person name="Traller J.C."/>
            <person name="Alverson A.J."/>
        </authorList>
    </citation>
    <scope>NUCLEOTIDE SEQUENCE [LARGE SCALE GENOMIC DNA]</scope>
    <source>
        <strain evidence="9 10">CCMP332</strain>
    </source>
</reference>
<feature type="transmembrane region" description="Helical" evidence="7">
    <location>
        <begin position="166"/>
        <end position="189"/>
    </location>
</feature>
<feature type="transmembrane region" description="Helical" evidence="7">
    <location>
        <begin position="201"/>
        <end position="226"/>
    </location>
</feature>
<dbReference type="PANTHER" id="PTHR10165">
    <property type="entry name" value="LIPID PHOSPHATE PHOSPHATASE"/>
    <property type="match status" value="1"/>
</dbReference>
<dbReference type="InterPro" id="IPR043216">
    <property type="entry name" value="PAP-like"/>
</dbReference>
<evidence type="ECO:0000256" key="6">
    <source>
        <dbReference type="SAM" id="MobiDB-lite"/>
    </source>
</evidence>
<dbReference type="InterPro" id="IPR000326">
    <property type="entry name" value="PAP2/HPO"/>
</dbReference>
<organism evidence="9 10">
    <name type="scientific">Cyclotella cryptica</name>
    <dbReference type="NCBI Taxonomy" id="29204"/>
    <lineage>
        <taxon>Eukaryota</taxon>
        <taxon>Sar</taxon>
        <taxon>Stramenopiles</taxon>
        <taxon>Ochrophyta</taxon>
        <taxon>Bacillariophyta</taxon>
        <taxon>Coscinodiscophyceae</taxon>
        <taxon>Thalassiosirophycidae</taxon>
        <taxon>Stephanodiscales</taxon>
        <taxon>Stephanodiscaceae</taxon>
        <taxon>Cyclotella</taxon>
    </lineage>
</organism>
<feature type="region of interest" description="Disordered" evidence="6">
    <location>
        <begin position="1"/>
        <end position="22"/>
    </location>
</feature>
<dbReference type="Proteomes" id="UP001516023">
    <property type="component" value="Unassembled WGS sequence"/>
</dbReference>
<dbReference type="PANTHER" id="PTHR10165:SF35">
    <property type="entry name" value="RE23632P"/>
    <property type="match status" value="1"/>
</dbReference>
<sequence>MSSNPSGSTIQRHGSSSFSKMSYGSQIDPVDHSTAINIGASINRAGSALSSNEYDNSKNIRRDSSFASLVSEQAQQTLIRARSPREILSSLQNDMSWSLVRGLAGSIVAFFVGVLGPKAWFLPLMGGLTMRPIPYQITNAGDVLLDLGLANELIPKAEVTFPSEKLYFLSLWAPLIIVTVVGGIFPLVASTVPNNNSLHNIHAGVCTIFTAIGISEFVTQIFKFYVGRLRPNFYAMCGFDKQTLQCTNGEEMEMEARMSFPSGHSSLSYCGMMALVLFFIARVGLGRVGKQSSLGKFRISVLLSFVPLLFSFWCATSRLVDNWHHPSDIIAGSIIGTVASCIAYHIWYPHVCSACAGIPLSVIIQNQEENTRIGSDYMMVEKSVSLPIVG</sequence>
<evidence type="ECO:0000256" key="2">
    <source>
        <dbReference type="ARBA" id="ARBA00008816"/>
    </source>
</evidence>
<keyword evidence="5 7" id="KW-0472">Membrane</keyword>
<dbReference type="EMBL" id="JABMIG020000195">
    <property type="protein sequence ID" value="KAL3786409.1"/>
    <property type="molecule type" value="Genomic_DNA"/>
</dbReference>
<comment type="similarity">
    <text evidence="2">Belongs to the PA-phosphatase related phosphoesterase family.</text>
</comment>
<dbReference type="SUPFAM" id="SSF48317">
    <property type="entry name" value="Acid phosphatase/Vanadium-dependent haloperoxidase"/>
    <property type="match status" value="1"/>
</dbReference>
<gene>
    <name evidence="9" type="ORF">HJC23_002966</name>
</gene>
<accession>A0ABD3PFA7</accession>
<comment type="caution">
    <text evidence="9">The sequence shown here is derived from an EMBL/GenBank/DDBJ whole genome shotgun (WGS) entry which is preliminary data.</text>
</comment>
<proteinExistence type="inferred from homology"/>
<evidence type="ECO:0000313" key="10">
    <source>
        <dbReference type="Proteomes" id="UP001516023"/>
    </source>
</evidence>
<name>A0ABD3PFA7_9STRA</name>
<evidence type="ECO:0000256" key="5">
    <source>
        <dbReference type="ARBA" id="ARBA00023136"/>
    </source>
</evidence>
<dbReference type="InterPro" id="IPR036938">
    <property type="entry name" value="PAP2/HPO_sf"/>
</dbReference>
<keyword evidence="10" id="KW-1185">Reference proteome</keyword>
<comment type="subcellular location">
    <subcellularLocation>
        <location evidence="1">Membrane</location>
        <topology evidence="1">Multi-pass membrane protein</topology>
    </subcellularLocation>
</comment>
<keyword evidence="3 7" id="KW-0812">Transmembrane</keyword>
<evidence type="ECO:0000256" key="4">
    <source>
        <dbReference type="ARBA" id="ARBA00022989"/>
    </source>
</evidence>
<evidence type="ECO:0000256" key="3">
    <source>
        <dbReference type="ARBA" id="ARBA00022692"/>
    </source>
</evidence>
<feature type="compositionally biased region" description="Polar residues" evidence="6">
    <location>
        <begin position="1"/>
        <end position="14"/>
    </location>
</feature>